<comment type="subunit">
    <text evidence="14">V-ATPase is a heteromultimeric enzyme composed of a peripheral catalytic V1 complex (components A to H) attached to an integral membrane V0 proton pore complex.</text>
</comment>
<evidence type="ECO:0000256" key="9">
    <source>
        <dbReference type="ARBA" id="ARBA00022835"/>
    </source>
</evidence>
<dbReference type="InterPro" id="IPR004907">
    <property type="entry name" value="ATPase_V1-cplx_csu"/>
</dbReference>
<proteinExistence type="inferred from homology"/>
<dbReference type="InterPro" id="IPR001247">
    <property type="entry name" value="ExoRNase_PH_dom1"/>
</dbReference>
<dbReference type="InterPro" id="IPR027408">
    <property type="entry name" value="PNPase/RNase_PH_dom_sf"/>
</dbReference>
<evidence type="ECO:0000256" key="14">
    <source>
        <dbReference type="RuleBase" id="RU364010"/>
    </source>
</evidence>
<keyword evidence="11 14" id="KW-0406">Ion transport</keyword>
<keyword evidence="12" id="KW-0539">Nucleus</keyword>
<evidence type="ECO:0000256" key="12">
    <source>
        <dbReference type="ARBA" id="ARBA00023242"/>
    </source>
</evidence>
<dbReference type="CDD" id="cd11368">
    <property type="entry name" value="RNase_PH_RRP45"/>
    <property type="match status" value="1"/>
</dbReference>
<evidence type="ECO:0000259" key="15">
    <source>
        <dbReference type="Pfam" id="PF01138"/>
    </source>
</evidence>
<protein>
    <recommendedName>
        <fullName evidence="14">V-type proton ATPase subunit C</fullName>
    </recommendedName>
</protein>
<dbReference type="Pfam" id="PF01138">
    <property type="entry name" value="RNase_PH"/>
    <property type="match status" value="1"/>
</dbReference>
<keyword evidence="18" id="KW-1185">Reference proteome</keyword>
<keyword evidence="10" id="KW-0694">RNA-binding</keyword>
<keyword evidence="6" id="KW-0963">Cytoplasm</keyword>
<comment type="function">
    <text evidence="13">Subunit of the V1 complex of vacuolar(H+)-ATPase (V-ATPase), a multisubunit enzyme composed of a peripheral complex (V1) that hydrolyzes ATP and a membrane integral complex (V0) that translocates protons. V-ATPase is responsible for acidifying and maintaining the pH of intracellular compartments. Subunit C is necessary for the assembly of the catalytic sector of the enzyme and is likely to have a specific function in its catalytic activity. Reversibly leaves the enzyme after glucose depletion, causing the catalytic subcomplex V1 to detach from the V0 section.</text>
</comment>
<dbReference type="GO" id="GO:0046961">
    <property type="term" value="F:proton-transporting ATPase activity, rotational mechanism"/>
    <property type="evidence" value="ECO:0007669"/>
    <property type="project" value="InterPro"/>
</dbReference>
<evidence type="ECO:0000259" key="16">
    <source>
        <dbReference type="Pfam" id="PF03725"/>
    </source>
</evidence>
<dbReference type="InterPro" id="IPR015847">
    <property type="entry name" value="ExoRNase_PH_dom2"/>
</dbReference>
<comment type="similarity">
    <text evidence="3 14">Belongs to the V-ATPase C subunit family.</text>
</comment>
<evidence type="ECO:0000256" key="10">
    <source>
        <dbReference type="ARBA" id="ARBA00022884"/>
    </source>
</evidence>
<keyword evidence="8 14" id="KW-0375">Hydrogen ion transport</keyword>
<dbReference type="FunFam" id="3.30.70.100:FF:000002">
    <property type="entry name" value="V-type proton ATPase subunit C"/>
    <property type="match status" value="1"/>
</dbReference>
<comment type="subcellular location">
    <subcellularLocation>
        <location evidence="1">Cytoplasm</location>
    </subcellularLocation>
    <subcellularLocation>
        <location evidence="2">Nucleus</location>
        <location evidence="2">Nucleolus</location>
    </subcellularLocation>
</comment>
<evidence type="ECO:0000256" key="5">
    <source>
        <dbReference type="ARBA" id="ARBA00022448"/>
    </source>
</evidence>
<dbReference type="Gene3D" id="3.30.70.100">
    <property type="match status" value="1"/>
</dbReference>
<evidence type="ECO:0000256" key="13">
    <source>
        <dbReference type="ARBA" id="ARBA00053565"/>
    </source>
</evidence>
<comment type="caution">
    <text evidence="17">The sequence shown here is derived from an EMBL/GenBank/DDBJ whole genome shotgun (WGS) entry which is preliminary data.</text>
</comment>
<keyword evidence="9" id="KW-0271">Exosome</keyword>
<dbReference type="CDD" id="cd14785">
    <property type="entry name" value="V-ATPase_C"/>
    <property type="match status" value="1"/>
</dbReference>
<dbReference type="GO" id="GO:0003723">
    <property type="term" value="F:RNA binding"/>
    <property type="evidence" value="ECO:0007669"/>
    <property type="project" value="UniProtKB-KW"/>
</dbReference>
<evidence type="ECO:0000256" key="4">
    <source>
        <dbReference type="ARBA" id="ARBA00006678"/>
    </source>
</evidence>
<accession>A0A9P5SCU3</accession>
<dbReference type="Proteomes" id="UP000696485">
    <property type="component" value="Unassembled WGS sequence"/>
</dbReference>
<dbReference type="PANTHER" id="PTHR10137">
    <property type="entry name" value="V-TYPE PROTON ATPASE SUBUNIT C"/>
    <property type="match status" value="1"/>
</dbReference>
<evidence type="ECO:0000256" key="8">
    <source>
        <dbReference type="ARBA" id="ARBA00022781"/>
    </source>
</evidence>
<reference evidence="17" key="1">
    <citation type="journal article" date="2020" name="Fungal Divers.">
        <title>Resolving the Mortierellaceae phylogeny through synthesis of multi-gene phylogenetics and phylogenomics.</title>
        <authorList>
            <person name="Vandepol N."/>
            <person name="Liber J."/>
            <person name="Desiro A."/>
            <person name="Na H."/>
            <person name="Kennedy M."/>
            <person name="Barry K."/>
            <person name="Grigoriev I.V."/>
            <person name="Miller A.N."/>
            <person name="O'Donnell K."/>
            <person name="Stajich J.E."/>
            <person name="Bonito G."/>
        </authorList>
    </citation>
    <scope>NUCLEOTIDE SEQUENCE</scope>
    <source>
        <strain evidence="17">NVP1</strain>
    </source>
</reference>
<evidence type="ECO:0000313" key="18">
    <source>
        <dbReference type="Proteomes" id="UP000696485"/>
    </source>
</evidence>
<dbReference type="SUPFAM" id="SSF54211">
    <property type="entry name" value="Ribosomal protein S5 domain 2-like"/>
    <property type="match status" value="1"/>
</dbReference>
<evidence type="ECO:0000256" key="6">
    <source>
        <dbReference type="ARBA" id="ARBA00022490"/>
    </source>
</evidence>
<sequence length="558" mass="62929">MKETEPSTNEREFVLAALKDGARIDGRKFYDFRTLRLSFGADYGAVEVQLGNTRVLAKVSCEVIRPYADKPTEGFLVFNTELSPMASASFEVGRQTDEEVLVSRLIEKAMRRSRALDTEGLCIVAGEKVWSVRVDIHFLDHDGNLVDAACIAAITALLHFRRPDVTVVGEEVTIHTLEQRNPVPLSIHHIPICTTFAFFDNGERMIVDPTYLEEQIKEGDMTLTLNVHKEVCAMSKAGGIPMDITQILQCSKIAVIKVAEITAQIQAALEADAKKSHPSIMPEYWFVSAPGEGNRTVTFQNFKAKIASSQNDFSEVAPLPIPEFKIGTLDTLVLLSEDLAKQDTAFESSANKLVDIIRSLLGAETATKLVGSLSVNEKTIDNYLKTFQWNTMKYRTDKSLVELAEILNNEVASIDTLMKNKMANYSVVKGNLQGIQRREVGNLASRNIVPFIKKEHVVLDSEYLETLVVAVPKTLYKEWTNKYETLTHMVVPRSSTKIAEDEEYGLYTVTLFKRIVEDFTNKCREERFIVRDFKYSEDAIEEQKRELQEMDASEKELW</sequence>
<dbReference type="Gene3D" id="3.30.230.70">
    <property type="entry name" value="GHMP Kinase, N-terminal domain"/>
    <property type="match status" value="1"/>
</dbReference>
<dbReference type="InterPro" id="IPR033100">
    <property type="entry name" value="Rrp45"/>
</dbReference>
<evidence type="ECO:0000256" key="11">
    <source>
        <dbReference type="ARBA" id="ARBA00023065"/>
    </source>
</evidence>
<dbReference type="InterPro" id="IPR036132">
    <property type="entry name" value="Vac_ATP_synth_c_sf"/>
</dbReference>
<name>A0A9P5SCU3_9FUNG</name>
<dbReference type="PANTHER" id="PTHR10137:SF0">
    <property type="entry name" value="V-TYPE PROTON ATPASE SUBUNIT C"/>
    <property type="match status" value="1"/>
</dbReference>
<dbReference type="FunFam" id="3.30.230.70:FF:000005">
    <property type="entry name" value="Exosome complex component RRP45"/>
    <property type="match status" value="1"/>
</dbReference>
<evidence type="ECO:0000256" key="7">
    <source>
        <dbReference type="ARBA" id="ARBA00022552"/>
    </source>
</evidence>
<dbReference type="SUPFAM" id="SSF55666">
    <property type="entry name" value="Ribonuclease PH domain 2-like"/>
    <property type="match status" value="1"/>
</dbReference>
<dbReference type="InterPro" id="IPR020568">
    <property type="entry name" value="Ribosomal_Su5_D2-typ_SF"/>
</dbReference>
<evidence type="ECO:0000313" key="17">
    <source>
        <dbReference type="EMBL" id="KAF9321344.1"/>
    </source>
</evidence>
<dbReference type="InterPro" id="IPR036345">
    <property type="entry name" value="ExoRNase_PH_dom2_sf"/>
</dbReference>
<dbReference type="Pfam" id="PF03223">
    <property type="entry name" value="V-ATPase_C"/>
    <property type="match status" value="1"/>
</dbReference>
<feature type="non-terminal residue" evidence="17">
    <location>
        <position position="558"/>
    </location>
</feature>
<dbReference type="EMBL" id="JAAAUY010001633">
    <property type="protein sequence ID" value="KAF9321344.1"/>
    <property type="molecule type" value="Genomic_DNA"/>
</dbReference>
<organism evidence="17 18">
    <name type="scientific">Podila minutissima</name>
    <dbReference type="NCBI Taxonomy" id="64525"/>
    <lineage>
        <taxon>Eukaryota</taxon>
        <taxon>Fungi</taxon>
        <taxon>Fungi incertae sedis</taxon>
        <taxon>Mucoromycota</taxon>
        <taxon>Mortierellomycotina</taxon>
        <taxon>Mortierellomycetes</taxon>
        <taxon>Mortierellales</taxon>
        <taxon>Mortierellaceae</taxon>
        <taxon>Podila</taxon>
    </lineage>
</organism>
<dbReference type="Pfam" id="PF03725">
    <property type="entry name" value="RNase_PH_C"/>
    <property type="match status" value="1"/>
</dbReference>
<keyword evidence="7" id="KW-0698">rRNA processing</keyword>
<dbReference type="GO" id="GO:0005730">
    <property type="term" value="C:nucleolus"/>
    <property type="evidence" value="ECO:0007669"/>
    <property type="project" value="UniProtKB-SubCell"/>
</dbReference>
<dbReference type="AlphaFoldDB" id="A0A9P5SCU3"/>
<gene>
    <name evidence="17" type="ORF">BG006_002636</name>
</gene>
<feature type="domain" description="Exoribonuclease phosphorolytic" evidence="16">
    <location>
        <begin position="189"/>
        <end position="255"/>
    </location>
</feature>
<keyword evidence="5 14" id="KW-0813">Transport</keyword>
<evidence type="ECO:0000256" key="1">
    <source>
        <dbReference type="ARBA" id="ARBA00004496"/>
    </source>
</evidence>
<comment type="function">
    <text evidence="14">Subunit of the V1 complex of vacuolar(H+)-ATPase (V-ATPase), a multisubunit enzyme composed of a peripheral complex (V1) that hydrolyzes ATP and a membrane integral complex (V0) that translocates protons. V-ATPase is responsible for acidifying and maintaining the pH of intracellular compartments and in some cell types, is targeted to the plasma membrane, where it is responsible for acidifying the extracellular environment. Subunit C is necessary for the assembly of the catalytic sector of the enzyme and is likely to have a specific function in its catalytic activity.</text>
</comment>
<comment type="similarity">
    <text evidence="4">Belongs to the RNase PH family.</text>
</comment>
<evidence type="ECO:0000256" key="3">
    <source>
        <dbReference type="ARBA" id="ARBA00006138"/>
    </source>
</evidence>
<dbReference type="GO" id="GO:0006364">
    <property type="term" value="P:rRNA processing"/>
    <property type="evidence" value="ECO:0007669"/>
    <property type="project" value="UniProtKB-KW"/>
</dbReference>
<dbReference type="GO" id="GO:0000176">
    <property type="term" value="C:nuclear exosome (RNase complex)"/>
    <property type="evidence" value="ECO:0007669"/>
    <property type="project" value="UniProtKB-ARBA"/>
</dbReference>
<dbReference type="SUPFAM" id="SSF118203">
    <property type="entry name" value="Vacuolar ATP synthase subunit C"/>
    <property type="match status" value="1"/>
</dbReference>
<feature type="domain" description="Exoribonuclease phosphorolytic" evidence="15">
    <location>
        <begin position="32"/>
        <end position="163"/>
    </location>
</feature>
<evidence type="ECO:0000256" key="2">
    <source>
        <dbReference type="ARBA" id="ARBA00004604"/>
    </source>
</evidence>
<dbReference type="GO" id="GO:0000221">
    <property type="term" value="C:vacuolar proton-transporting V-type ATPase, V1 domain"/>
    <property type="evidence" value="ECO:0007669"/>
    <property type="project" value="TreeGrafter"/>
</dbReference>